<name>A0A974NHH4_9GAMM</name>
<dbReference type="InterPro" id="IPR010653">
    <property type="entry name" value="NlpB/DapX"/>
</dbReference>
<keyword evidence="1" id="KW-0472">Membrane</keyword>
<dbReference type="AlphaFoldDB" id="A0A974NHH4"/>
<reference evidence="2 3" key="1">
    <citation type="submission" date="2021-01" db="EMBL/GenBank/DDBJ databases">
        <title>Entomomonas sp. F2A isolated from a house cricket (Acheta domesticus).</title>
        <authorList>
            <person name="Spergser J."/>
            <person name="Busse H.-J."/>
        </authorList>
    </citation>
    <scope>NUCLEOTIDE SEQUENCE [LARGE SCALE GENOMIC DNA]</scope>
    <source>
        <strain evidence="2 3">F2A</strain>
    </source>
</reference>
<dbReference type="RefSeq" id="WP_201094754.1">
    <property type="nucleotide sequence ID" value="NZ_CP067393.1"/>
</dbReference>
<keyword evidence="1" id="KW-0812">Transmembrane</keyword>
<dbReference type="PROSITE" id="PS51257">
    <property type="entry name" value="PROKAR_LIPOPROTEIN"/>
    <property type="match status" value="1"/>
</dbReference>
<protein>
    <submittedName>
        <fullName evidence="2">Outer membrane protein assembly factor BamC</fullName>
    </submittedName>
</protein>
<accession>A0A974NHH4</accession>
<dbReference type="InterPro" id="IPR042268">
    <property type="entry name" value="BamC_C"/>
</dbReference>
<dbReference type="KEGG" id="eaz:JHT90_04795"/>
<evidence type="ECO:0000256" key="1">
    <source>
        <dbReference type="SAM" id="Phobius"/>
    </source>
</evidence>
<organism evidence="2 3">
    <name type="scientific">Entomomonas asaccharolytica</name>
    <dbReference type="NCBI Taxonomy" id="2785331"/>
    <lineage>
        <taxon>Bacteria</taxon>
        <taxon>Pseudomonadati</taxon>
        <taxon>Pseudomonadota</taxon>
        <taxon>Gammaproteobacteria</taxon>
        <taxon>Pseudomonadales</taxon>
        <taxon>Pseudomonadaceae</taxon>
        <taxon>Entomomonas</taxon>
    </lineage>
</organism>
<sequence>MRQLAKLSVIAVVISTTSGCGWLWGDKGYFKDRSNDYLDAKQAPLITVPANLQQNTKPLDPLYPIPANIPNSTAGKDFEVPRPVPLQVVNESRAFSLQSSQGMQWFIAQQPTMQVYGQAFQYFQQAGFHIDVTRPATGEFTTNWVKPSALTNMLSNRLLAVDSSLAKEELKVRVRIEPGVTTNTSEVYTLVMVRAEDSTADAAWPAKSQNASVESVLLDELMANMSNTQAMDSTVSLLTDNQQQASPVASTTAVLSRDAQNMPVLVMNGDFDLVWSRVERAITTANIKIDDMDRSMGAYYVNLAEKADGSSDVGFFGRVLGGDSQAKRDARAERYIIKLDKVDNAINVSVQNAKNSSPTAADKAEAILKQLNDNMN</sequence>
<evidence type="ECO:0000313" key="3">
    <source>
        <dbReference type="Proteomes" id="UP000595278"/>
    </source>
</evidence>
<keyword evidence="3" id="KW-1185">Reference proteome</keyword>
<dbReference type="Gene3D" id="3.30.310.170">
    <property type="entry name" value="Outer membrane protein assembly factor BamC"/>
    <property type="match status" value="1"/>
</dbReference>
<keyword evidence="1" id="KW-1133">Transmembrane helix</keyword>
<gene>
    <name evidence="2" type="primary">bamC</name>
    <name evidence="2" type="ORF">JHT90_04795</name>
</gene>
<feature type="transmembrane region" description="Helical" evidence="1">
    <location>
        <begin position="7"/>
        <end position="25"/>
    </location>
</feature>
<evidence type="ECO:0000313" key="2">
    <source>
        <dbReference type="EMBL" id="QQP86559.1"/>
    </source>
</evidence>
<dbReference type="EMBL" id="CP067393">
    <property type="protein sequence ID" value="QQP86559.1"/>
    <property type="molecule type" value="Genomic_DNA"/>
</dbReference>
<dbReference type="Pfam" id="PF06804">
    <property type="entry name" value="Lipoprotein_18"/>
    <property type="match status" value="1"/>
</dbReference>
<proteinExistence type="predicted"/>
<dbReference type="Proteomes" id="UP000595278">
    <property type="component" value="Chromosome"/>
</dbReference>